<evidence type="ECO:0000259" key="6">
    <source>
        <dbReference type="Pfam" id="PF04572"/>
    </source>
</evidence>
<dbReference type="InterPro" id="IPR007577">
    <property type="entry name" value="GlycoTrfase_DXD_sugar-bd_CS"/>
</dbReference>
<evidence type="ECO:0000256" key="1">
    <source>
        <dbReference type="ARBA" id="ARBA00004323"/>
    </source>
</evidence>
<dbReference type="InterPro" id="IPR029044">
    <property type="entry name" value="Nucleotide-diphossugar_trans"/>
</dbReference>
<dbReference type="Proteomes" id="UP001589769">
    <property type="component" value="Unassembled WGS sequence"/>
</dbReference>
<evidence type="ECO:0000256" key="4">
    <source>
        <dbReference type="ARBA" id="ARBA00023034"/>
    </source>
</evidence>
<organism evidence="7 8">
    <name type="scientific">Gallibacterium melopsittaci</name>
    <dbReference type="NCBI Taxonomy" id="516063"/>
    <lineage>
        <taxon>Bacteria</taxon>
        <taxon>Pseudomonadati</taxon>
        <taxon>Pseudomonadota</taxon>
        <taxon>Gammaproteobacteria</taxon>
        <taxon>Pasteurellales</taxon>
        <taxon>Pasteurellaceae</taxon>
        <taxon>Gallibacterium</taxon>
    </lineage>
</organism>
<keyword evidence="5" id="KW-0472">Membrane</keyword>
<dbReference type="PANTHER" id="PTHR12042">
    <property type="entry name" value="LACTOSYLCERAMIDE 4-ALPHA-GALACTOSYLTRANSFERASE ALPHA- 1,4-GALACTOSYLTRANSFERASE"/>
    <property type="match status" value="1"/>
</dbReference>
<dbReference type="Pfam" id="PF04488">
    <property type="entry name" value="Gly_transf_sug"/>
    <property type="match status" value="1"/>
</dbReference>
<sequence length="262" mass="30643">MELEAIQMLWIGEKLSPIEQLSIRSFLANGHPVHLYVYEDVIGIPEGTTVLNANEIIPSNQIFKFLGSYAAFADLFRWKLLLDKGGYYSDMDVICIKPFRFQCDIIVGWEQNGTLLTPTIMKFPAKSPLVEIMYNSAKYPLKIFRHDNWKVILKKLYYFLTRKEMKAIGWGECAGPLALSRAYFYYQYNKKIIPLDSDVFYPIYWTKVKKFIEPDAISIDSLPKSTHAVHLWNEVWKREGMDKNKRYASNTLLGELFNKYYK</sequence>
<evidence type="ECO:0000256" key="5">
    <source>
        <dbReference type="ARBA" id="ARBA00023136"/>
    </source>
</evidence>
<feature type="domain" description="Alpha 1,4-glycosyltransferase" evidence="6">
    <location>
        <begin position="192"/>
        <end position="252"/>
    </location>
</feature>
<dbReference type="Pfam" id="PF04572">
    <property type="entry name" value="Gb3_synth"/>
    <property type="match status" value="1"/>
</dbReference>
<keyword evidence="4" id="KW-0333">Golgi apparatus</keyword>
<gene>
    <name evidence="7" type="ORF">ACFFHT_00170</name>
</gene>
<protein>
    <submittedName>
        <fullName evidence="7">Glycosyltransferase</fullName>
    </submittedName>
</protein>
<dbReference type="EMBL" id="JBHLWA010000001">
    <property type="protein sequence ID" value="MFC0321990.1"/>
    <property type="molecule type" value="Genomic_DNA"/>
</dbReference>
<keyword evidence="2" id="KW-0328">Glycosyltransferase</keyword>
<dbReference type="RefSeq" id="WP_382372326.1">
    <property type="nucleotide sequence ID" value="NZ_JBHLWA010000001.1"/>
</dbReference>
<evidence type="ECO:0000313" key="8">
    <source>
        <dbReference type="Proteomes" id="UP001589769"/>
    </source>
</evidence>
<keyword evidence="8" id="KW-1185">Reference proteome</keyword>
<dbReference type="Gene3D" id="3.90.550.20">
    <property type="match status" value="1"/>
</dbReference>
<reference evidence="7 8" key="1">
    <citation type="submission" date="2024-09" db="EMBL/GenBank/DDBJ databases">
        <authorList>
            <person name="Sun Q."/>
            <person name="Mori K."/>
        </authorList>
    </citation>
    <scope>NUCLEOTIDE SEQUENCE [LARGE SCALE GENOMIC DNA]</scope>
    <source>
        <strain evidence="7 8">CCM 7538</strain>
    </source>
</reference>
<proteinExistence type="predicted"/>
<dbReference type="PANTHER" id="PTHR12042:SF21">
    <property type="entry name" value="ALPHA1,4-GALACTOSYLTRANSFERASE 1-RELATED"/>
    <property type="match status" value="1"/>
</dbReference>
<dbReference type="InterPro" id="IPR051981">
    <property type="entry name" value="Glycosyltransf_32"/>
</dbReference>
<evidence type="ECO:0000256" key="3">
    <source>
        <dbReference type="ARBA" id="ARBA00022679"/>
    </source>
</evidence>
<name>A0ABV6HSZ2_9PAST</name>
<evidence type="ECO:0000256" key="2">
    <source>
        <dbReference type="ARBA" id="ARBA00022676"/>
    </source>
</evidence>
<dbReference type="InterPro" id="IPR007652">
    <property type="entry name" value="A1-4-GlycosylTfrase_dom"/>
</dbReference>
<comment type="caution">
    <text evidence="7">The sequence shown here is derived from an EMBL/GenBank/DDBJ whole genome shotgun (WGS) entry which is preliminary data.</text>
</comment>
<dbReference type="SUPFAM" id="SSF53448">
    <property type="entry name" value="Nucleotide-diphospho-sugar transferases"/>
    <property type="match status" value="1"/>
</dbReference>
<comment type="subcellular location">
    <subcellularLocation>
        <location evidence="1">Golgi apparatus membrane</location>
        <topology evidence="1">Single-pass type II membrane protein</topology>
    </subcellularLocation>
</comment>
<accession>A0ABV6HSZ2</accession>
<evidence type="ECO:0000313" key="7">
    <source>
        <dbReference type="EMBL" id="MFC0321990.1"/>
    </source>
</evidence>
<keyword evidence="3" id="KW-0808">Transferase</keyword>